<gene>
    <name evidence="3" type="ORF">CALMAC_LOCUS9533</name>
</gene>
<accession>A0A653CJK4</accession>
<feature type="binding site" evidence="1">
    <location>
        <position position="305"/>
    </location>
    <ligand>
        <name>Zn(2+)</name>
        <dbReference type="ChEBI" id="CHEBI:29105"/>
    </ligand>
</feature>
<evidence type="ECO:0000256" key="1">
    <source>
        <dbReference type="PROSITE-ProRule" id="PRU01263"/>
    </source>
</evidence>
<dbReference type="Proteomes" id="UP000410492">
    <property type="component" value="Unassembled WGS sequence"/>
</dbReference>
<dbReference type="Gene3D" id="3.40.1800.20">
    <property type="match status" value="1"/>
</dbReference>
<dbReference type="InterPro" id="IPR012934">
    <property type="entry name" value="Znf_AD"/>
</dbReference>
<evidence type="ECO:0000259" key="2">
    <source>
        <dbReference type="PROSITE" id="PS51915"/>
    </source>
</evidence>
<feature type="binding site" evidence="1">
    <location>
        <position position="261"/>
    </location>
    <ligand>
        <name>Zn(2+)</name>
        <dbReference type="ChEBI" id="CHEBI:29105"/>
    </ligand>
</feature>
<dbReference type="EMBL" id="CAACVG010007973">
    <property type="protein sequence ID" value="VEN47876.1"/>
    <property type="molecule type" value="Genomic_DNA"/>
</dbReference>
<feature type="domain" description="ZAD" evidence="2">
    <location>
        <begin position="256"/>
        <end position="332"/>
    </location>
</feature>
<dbReference type="PROSITE" id="PS51915">
    <property type="entry name" value="ZAD"/>
    <property type="match status" value="1"/>
</dbReference>
<name>A0A653CJK4_CALMS</name>
<dbReference type="AlphaFoldDB" id="A0A653CJK4"/>
<dbReference type="GO" id="GO:0005634">
    <property type="term" value="C:nucleus"/>
    <property type="evidence" value="ECO:0007669"/>
    <property type="project" value="InterPro"/>
</dbReference>
<feature type="binding site" evidence="1">
    <location>
        <position position="258"/>
    </location>
    <ligand>
        <name>Zn(2+)</name>
        <dbReference type="ChEBI" id="CHEBI:29105"/>
    </ligand>
</feature>
<organism evidence="3 4">
    <name type="scientific">Callosobruchus maculatus</name>
    <name type="common">Southern cowpea weevil</name>
    <name type="synonym">Pulse bruchid</name>
    <dbReference type="NCBI Taxonomy" id="64391"/>
    <lineage>
        <taxon>Eukaryota</taxon>
        <taxon>Metazoa</taxon>
        <taxon>Ecdysozoa</taxon>
        <taxon>Arthropoda</taxon>
        <taxon>Hexapoda</taxon>
        <taxon>Insecta</taxon>
        <taxon>Pterygota</taxon>
        <taxon>Neoptera</taxon>
        <taxon>Endopterygota</taxon>
        <taxon>Coleoptera</taxon>
        <taxon>Polyphaga</taxon>
        <taxon>Cucujiformia</taxon>
        <taxon>Chrysomeloidea</taxon>
        <taxon>Chrysomelidae</taxon>
        <taxon>Bruchinae</taxon>
        <taxon>Bruchini</taxon>
        <taxon>Callosobruchus</taxon>
    </lineage>
</organism>
<feature type="binding site" evidence="1">
    <location>
        <position position="308"/>
    </location>
    <ligand>
        <name>Zn(2+)</name>
        <dbReference type="ChEBI" id="CHEBI:29105"/>
    </ligand>
</feature>
<proteinExistence type="predicted"/>
<dbReference type="Pfam" id="PF07776">
    <property type="entry name" value="zf-AD"/>
    <property type="match status" value="1"/>
</dbReference>
<dbReference type="GO" id="GO:0008270">
    <property type="term" value="F:zinc ion binding"/>
    <property type="evidence" value="ECO:0007669"/>
    <property type="project" value="UniProtKB-UniRule"/>
</dbReference>
<keyword evidence="1" id="KW-0479">Metal-binding</keyword>
<keyword evidence="1" id="KW-0863">Zinc-finger</keyword>
<keyword evidence="4" id="KW-1185">Reference proteome</keyword>
<evidence type="ECO:0000313" key="3">
    <source>
        <dbReference type="EMBL" id="VEN47876.1"/>
    </source>
</evidence>
<reference evidence="3 4" key="1">
    <citation type="submission" date="2019-01" db="EMBL/GenBank/DDBJ databases">
        <authorList>
            <person name="Sayadi A."/>
        </authorList>
    </citation>
    <scope>NUCLEOTIDE SEQUENCE [LARGE SCALE GENOMIC DNA]</scope>
</reference>
<evidence type="ECO:0000313" key="4">
    <source>
        <dbReference type="Proteomes" id="UP000410492"/>
    </source>
</evidence>
<dbReference type="SMART" id="SM00868">
    <property type="entry name" value="zf-AD"/>
    <property type="match status" value="1"/>
</dbReference>
<keyword evidence="1" id="KW-0862">Zinc</keyword>
<dbReference type="OrthoDB" id="90756at2759"/>
<dbReference type="SUPFAM" id="SSF57716">
    <property type="entry name" value="Glucocorticoid receptor-like (DNA-binding domain)"/>
    <property type="match status" value="1"/>
</dbReference>
<protein>
    <recommendedName>
        <fullName evidence="2">ZAD domain-containing protein</fullName>
    </recommendedName>
</protein>
<sequence length="1059" mass="121570">MSLFCFVPNCKNTAVIPFPKDSNSAERSWKLFKVHVPSSSSFLCVEHYNDIRRYQDGKGPCNLHSPGKSEIGSVITTEFASNSNEMNELSFIQQNHSEIYGRVNDSTNKLVDSKDDVCDQQNNVEQAHRDISKHITYDTDKKIKDINQQQSSTGILCESQLDDACNDRMVESGHQSCKANNGDYDKHNLYESNFNYFENGYIVYERDKIMGTSDNHLSFSPSPNVQSVIDDTNTILPDEMEDSFMEVLPDKSDKCEKCRLCMKKEADTKDVFSDCLANVPIYLAIESCFSPIQISRTDKLSKRICFKCWVQLLSYYKFRDTVLKNDRIQRKLGDEIDDSRKRENDSLLPLPKKIKIGETYLKKISGKNNIKPLNIRNQTVASNENNRIEEELQKVLRNNLPEEQASAENIILHVQNDSEFHRTKTVLIDVISNPIQSMTIITGDGTVKKCMVTPAQTSIMSEKVMAIRREIKAAKSENKNVSSSCKSLVGVFETQRVTYIFDTEFCLLDGYLFEYRLHKPNSRNLKCILPTCQATAVQQKLRPNTYSTEAKVTVPHNHEKASEADKKKQMFFSIMRRKLQSDKGINFKNIYETACAKDPFIRALVPLKSVLQEVCHNHAKCEPIYSFEKLAVDIEQDYMYKLQFTLTGKQFYQNQFTADDSRAIVFANLDIVEELSSSKLMYVDASFKIDCSDNFQLVTILIWLNDSYYPAIFVLINKKTQGIYKKVFQYIHDMLAPKLRPDEIVTDYEANLYYALGEIYVESCIGGSVFYYTQNLYKKICALDLCKALETDSYFRNVYHMLLMLPLLPVNTISDGLNNLELQSKEMKLFELMKPLFEHVRTEWMEKVTPDLFCVHRLENRINENVMAPFRKLRDLLVFSKGKSVKPSTSLVHVVEKIIELENYLQVVYSDPSKKYFARDLSSTQKKNVLKAWHFIESHPKININTFFTKVLGYIKCMENQLWIWGFYRYEGDFDEELISSSNFSIVANEPVADTDVGISGGEAIVCPKVEGNSPDIDQQDSQVVVEGVIDIDGSFVLHDTEDKGPPMQNTLLEYVCDT</sequence>